<dbReference type="InterPro" id="IPR002035">
    <property type="entry name" value="VWF_A"/>
</dbReference>
<evidence type="ECO:0000256" key="1">
    <source>
        <dbReference type="SAM" id="MobiDB-lite"/>
    </source>
</evidence>
<protein>
    <recommendedName>
        <fullName evidence="3">VWFA domain-containing protein</fullName>
    </recommendedName>
</protein>
<sequence length="334" mass="36514">MSISYSDKLNAPASPPQAGSVTVDAPAPVVFQPETKSPTTEYRKWFTSLSLSTFVHLLVILLLAQLMMSIPAGTAYVEVETTWQDAADKAPEIEEIQIETVKETEQDSPAPTLVQPTTQAVAVPSPLLSDLASPLDNSWESDLESLDLTGNIGELSYGSGVDGSGSQGFFNSDVSGKDIVYVVDGSASMNSPYPGREKTRFGRVKIELIRAIRSMSPEQKFYIIFFNTEATPMPGRRMLPAGEENADEALIWMSKHRANGETDPSTAIQLALSLKPDVIHFLTDGEINPQLIETVRGVNRSRVSINTYCISNRDGEKVVLKLAQQNEGRYKFVP</sequence>
<dbReference type="Proteomes" id="UP000317178">
    <property type="component" value="Chromosome"/>
</dbReference>
<dbReference type="OrthoDB" id="288124at2"/>
<dbReference type="RefSeq" id="WP_144994771.1">
    <property type="nucleotide sequence ID" value="NZ_CP036281.1"/>
</dbReference>
<dbReference type="Pfam" id="PF13519">
    <property type="entry name" value="VWA_2"/>
    <property type="match status" value="1"/>
</dbReference>
<feature type="transmembrane region" description="Helical" evidence="2">
    <location>
        <begin position="45"/>
        <end position="64"/>
    </location>
</feature>
<organism evidence="4 5">
    <name type="scientific">Polystyrenella longa</name>
    <dbReference type="NCBI Taxonomy" id="2528007"/>
    <lineage>
        <taxon>Bacteria</taxon>
        <taxon>Pseudomonadati</taxon>
        <taxon>Planctomycetota</taxon>
        <taxon>Planctomycetia</taxon>
        <taxon>Planctomycetales</taxon>
        <taxon>Planctomycetaceae</taxon>
        <taxon>Polystyrenella</taxon>
    </lineage>
</organism>
<feature type="domain" description="VWFA" evidence="3">
    <location>
        <begin position="178"/>
        <end position="334"/>
    </location>
</feature>
<name>A0A518CKU3_9PLAN</name>
<evidence type="ECO:0000259" key="3">
    <source>
        <dbReference type="PROSITE" id="PS50234"/>
    </source>
</evidence>
<accession>A0A518CKU3</accession>
<feature type="region of interest" description="Disordered" evidence="1">
    <location>
        <begin position="1"/>
        <end position="25"/>
    </location>
</feature>
<dbReference type="SUPFAM" id="SSF53300">
    <property type="entry name" value="vWA-like"/>
    <property type="match status" value="1"/>
</dbReference>
<keyword evidence="2" id="KW-0472">Membrane</keyword>
<reference evidence="4 5" key="1">
    <citation type="submission" date="2019-02" db="EMBL/GenBank/DDBJ databases">
        <title>Deep-cultivation of Planctomycetes and their phenomic and genomic characterization uncovers novel biology.</title>
        <authorList>
            <person name="Wiegand S."/>
            <person name="Jogler M."/>
            <person name="Boedeker C."/>
            <person name="Pinto D."/>
            <person name="Vollmers J."/>
            <person name="Rivas-Marin E."/>
            <person name="Kohn T."/>
            <person name="Peeters S.H."/>
            <person name="Heuer A."/>
            <person name="Rast P."/>
            <person name="Oberbeckmann S."/>
            <person name="Bunk B."/>
            <person name="Jeske O."/>
            <person name="Meyerdierks A."/>
            <person name="Storesund J.E."/>
            <person name="Kallscheuer N."/>
            <person name="Luecker S."/>
            <person name="Lage O.M."/>
            <person name="Pohl T."/>
            <person name="Merkel B.J."/>
            <person name="Hornburger P."/>
            <person name="Mueller R.-W."/>
            <person name="Bruemmer F."/>
            <person name="Labrenz M."/>
            <person name="Spormann A.M."/>
            <person name="Op den Camp H."/>
            <person name="Overmann J."/>
            <person name="Amann R."/>
            <person name="Jetten M.S.M."/>
            <person name="Mascher T."/>
            <person name="Medema M.H."/>
            <person name="Devos D.P."/>
            <person name="Kaster A.-K."/>
            <person name="Ovreas L."/>
            <person name="Rohde M."/>
            <person name="Galperin M.Y."/>
            <person name="Jogler C."/>
        </authorList>
    </citation>
    <scope>NUCLEOTIDE SEQUENCE [LARGE SCALE GENOMIC DNA]</scope>
    <source>
        <strain evidence="4 5">Pla110</strain>
    </source>
</reference>
<keyword evidence="2" id="KW-1133">Transmembrane helix</keyword>
<evidence type="ECO:0000313" key="4">
    <source>
        <dbReference type="EMBL" id="QDU79845.1"/>
    </source>
</evidence>
<keyword evidence="2" id="KW-0812">Transmembrane</keyword>
<dbReference type="AlphaFoldDB" id="A0A518CKU3"/>
<dbReference type="PROSITE" id="PS50234">
    <property type="entry name" value="VWFA"/>
    <property type="match status" value="1"/>
</dbReference>
<dbReference type="Gene3D" id="3.40.50.410">
    <property type="entry name" value="von Willebrand factor, type A domain"/>
    <property type="match status" value="1"/>
</dbReference>
<proteinExistence type="predicted"/>
<dbReference type="InterPro" id="IPR036465">
    <property type="entry name" value="vWFA_dom_sf"/>
</dbReference>
<gene>
    <name evidence="4" type="ORF">Pla110_15640</name>
</gene>
<dbReference type="KEGG" id="plon:Pla110_15640"/>
<keyword evidence="5" id="KW-1185">Reference proteome</keyword>
<dbReference type="EMBL" id="CP036281">
    <property type="protein sequence ID" value="QDU79845.1"/>
    <property type="molecule type" value="Genomic_DNA"/>
</dbReference>
<evidence type="ECO:0000313" key="5">
    <source>
        <dbReference type="Proteomes" id="UP000317178"/>
    </source>
</evidence>
<evidence type="ECO:0000256" key="2">
    <source>
        <dbReference type="SAM" id="Phobius"/>
    </source>
</evidence>